<dbReference type="Proteomes" id="UP001153269">
    <property type="component" value="Unassembled WGS sequence"/>
</dbReference>
<feature type="compositionally biased region" description="Basic and acidic residues" evidence="1">
    <location>
        <begin position="91"/>
        <end position="100"/>
    </location>
</feature>
<evidence type="ECO:0000256" key="1">
    <source>
        <dbReference type="SAM" id="MobiDB-lite"/>
    </source>
</evidence>
<evidence type="ECO:0000313" key="3">
    <source>
        <dbReference type="Proteomes" id="UP001153269"/>
    </source>
</evidence>
<organism evidence="2 3">
    <name type="scientific">Pleuronectes platessa</name>
    <name type="common">European plaice</name>
    <dbReference type="NCBI Taxonomy" id="8262"/>
    <lineage>
        <taxon>Eukaryota</taxon>
        <taxon>Metazoa</taxon>
        <taxon>Chordata</taxon>
        <taxon>Craniata</taxon>
        <taxon>Vertebrata</taxon>
        <taxon>Euteleostomi</taxon>
        <taxon>Actinopterygii</taxon>
        <taxon>Neopterygii</taxon>
        <taxon>Teleostei</taxon>
        <taxon>Neoteleostei</taxon>
        <taxon>Acanthomorphata</taxon>
        <taxon>Carangaria</taxon>
        <taxon>Pleuronectiformes</taxon>
        <taxon>Pleuronectoidei</taxon>
        <taxon>Pleuronectidae</taxon>
        <taxon>Pleuronectes</taxon>
    </lineage>
</organism>
<dbReference type="AlphaFoldDB" id="A0A9N7VH49"/>
<evidence type="ECO:0000313" key="2">
    <source>
        <dbReference type="EMBL" id="CAB1449570.1"/>
    </source>
</evidence>
<reference evidence="2" key="1">
    <citation type="submission" date="2020-03" db="EMBL/GenBank/DDBJ databases">
        <authorList>
            <person name="Weist P."/>
        </authorList>
    </citation>
    <scope>NUCLEOTIDE SEQUENCE</scope>
</reference>
<sequence length="100" mass="11071">MIGAVRVGGRVQAGKCGCCCLYKQGDARDASLHQDPKETPPIPMWCHDVRYVAGRCLAAFSWVLLMPSAASLPLLPSTTKAMQREEEEEEEGRKEPPVWK</sequence>
<dbReference type="EMBL" id="CADEAL010004020">
    <property type="protein sequence ID" value="CAB1449570.1"/>
    <property type="molecule type" value="Genomic_DNA"/>
</dbReference>
<comment type="caution">
    <text evidence="2">The sequence shown here is derived from an EMBL/GenBank/DDBJ whole genome shotgun (WGS) entry which is preliminary data.</text>
</comment>
<name>A0A9N7VH49_PLEPL</name>
<gene>
    <name evidence="2" type="ORF">PLEPLA_LOCUS37253</name>
</gene>
<accession>A0A9N7VH49</accession>
<feature type="region of interest" description="Disordered" evidence="1">
    <location>
        <begin position="79"/>
        <end position="100"/>
    </location>
</feature>
<protein>
    <submittedName>
        <fullName evidence="2">Uncharacterized protein</fullName>
    </submittedName>
</protein>
<keyword evidence="3" id="KW-1185">Reference proteome</keyword>
<proteinExistence type="predicted"/>